<organism evidence="3">
    <name type="scientific">Arabidopsis lyrata subsp. lyrata</name>
    <name type="common">Lyre-leaved rock-cress</name>
    <dbReference type="NCBI Taxonomy" id="81972"/>
    <lineage>
        <taxon>Eukaryota</taxon>
        <taxon>Viridiplantae</taxon>
        <taxon>Streptophyta</taxon>
        <taxon>Embryophyta</taxon>
        <taxon>Tracheophyta</taxon>
        <taxon>Spermatophyta</taxon>
        <taxon>Magnoliopsida</taxon>
        <taxon>eudicotyledons</taxon>
        <taxon>Gunneridae</taxon>
        <taxon>Pentapetalae</taxon>
        <taxon>rosids</taxon>
        <taxon>malvids</taxon>
        <taxon>Brassicales</taxon>
        <taxon>Brassicaceae</taxon>
        <taxon>Camelineae</taxon>
        <taxon>Arabidopsis</taxon>
    </lineage>
</organism>
<dbReference type="Gramene" id="scaffold_603401.1">
    <property type="protein sequence ID" value="scaffold_603401.1"/>
    <property type="gene ID" value="scaffold_603401.1"/>
</dbReference>
<dbReference type="EMBL" id="GL348718">
    <property type="protein sequence ID" value="EFH48772.1"/>
    <property type="molecule type" value="Genomic_DNA"/>
</dbReference>
<evidence type="ECO:0000313" key="1">
    <source>
        <dbReference type="EMBL" id="EFH48772.1"/>
    </source>
</evidence>
<protein>
    <submittedName>
        <fullName evidence="1">Predicted protein</fullName>
    </submittedName>
</protein>
<dbReference type="Proteomes" id="UP000008694">
    <property type="component" value="Unassembled WGS sequence"/>
</dbReference>
<accession>D7LY57</accession>
<reference evidence="1" key="1">
    <citation type="submission" date="2009-11" db="EMBL/GenBank/DDBJ databases">
        <authorList>
            <consortium name="US DOE Joint Genome Institute (JGI-PGF)"/>
            <person name="Ottilar R."/>
            <person name="Schmutz J."/>
            <person name="Salamov A."/>
            <person name="Cheng J.F."/>
            <person name="Lucas S."/>
            <person name="Pitluck S."/>
            <person name="Gundlach H."/>
            <person name="Guo Y."/>
            <person name="Haberer G."/>
            <person name="Nasrallah J."/>
            <person name="Mayer K.F.X."/>
            <person name="van de Peer Y."/>
            <person name="Weigel D."/>
            <person name="Grigoriev I.V."/>
        </authorList>
    </citation>
    <scope>NUCLEOTIDE SEQUENCE</scope>
</reference>
<name>D7LY57_ARALL</name>
<dbReference type="Gramene" id="scaffold_603402.1">
    <property type="protein sequence ID" value="scaffold_603402.1"/>
    <property type="gene ID" value="scaffold_603402.1"/>
</dbReference>
<dbReference type="AlphaFoldDB" id="D7LY57"/>
<gene>
    <name evidence="1" type="ORF">ARALYDRAFT_911344</name>
    <name evidence="2" type="ORF">ARALYDRAFT_911345</name>
</gene>
<evidence type="ECO:0000313" key="3">
    <source>
        <dbReference type="Proteomes" id="UP000008694"/>
    </source>
</evidence>
<proteinExistence type="predicted"/>
<evidence type="ECO:0000313" key="2">
    <source>
        <dbReference type="EMBL" id="EFH48773.1"/>
    </source>
</evidence>
<reference evidence="3" key="3">
    <citation type="journal article" date="2011" name="Nat. Genet.">
        <title>The Arabidopsis lyrata genome sequence and the basis of rapid genome size change.</title>
        <authorList>
            <person name="Hu T.T."/>
            <person name="Pattyn P."/>
            <person name="Bakker E.G."/>
            <person name="Cao J."/>
            <person name="Cheng J.-F."/>
            <person name="Clark R.M."/>
            <person name="Fahlgren N."/>
            <person name="Fawcett J.A."/>
            <person name="Grimwood J."/>
            <person name="Gundlach H."/>
            <person name="Haberer G."/>
            <person name="Hollister J.D."/>
            <person name="Ossowski S."/>
            <person name="Ottilar R.P."/>
            <person name="Salamov A.A."/>
            <person name="Schneeberger K."/>
            <person name="Spannagl M."/>
            <person name="Wang X."/>
            <person name="Yang L."/>
            <person name="Nasrallah M.E."/>
            <person name="Bergelson J."/>
            <person name="Carrington J.C."/>
            <person name="Gaut B.S."/>
            <person name="Schmutz J."/>
            <person name="Mayer K.F.X."/>
            <person name="Van de Peer Y."/>
            <person name="Grigoriev I.V."/>
            <person name="Nordborg M."/>
            <person name="Weigel D."/>
            <person name="Guo Y.-L."/>
        </authorList>
    </citation>
    <scope>NUCLEOTIDE SEQUENCE [LARGE SCALE GENOMIC DNA]</scope>
    <source>
        <strain evidence="3">cv. MN47</strain>
    </source>
</reference>
<dbReference type="HOGENOM" id="CLU_2500981_0_0_1"/>
<dbReference type="EMBL" id="GL348718">
    <property type="protein sequence ID" value="EFH48773.1"/>
    <property type="molecule type" value="Genomic_DNA"/>
</dbReference>
<sequence length="86" mass="9304">MAKKGAKIRAQPFSPDYVSPIASRQAQSLIQGNLRAAIVNRRSSGVTYTARDSAVNISSSDESFDSSHSPFFLHASFSSKFNSCFA</sequence>
<reference evidence="1" key="2">
    <citation type="submission" date="2010-06" db="EMBL/GenBank/DDBJ databases">
        <title>The basis of rapid genome size change in Arabidopsis.</title>
        <authorList>
            <consortium name="US DOE Joint Genome Institute (JGI-PGF)"/>
            <person name="Bakker E."/>
            <person name="Bergelson J."/>
            <person name="Cheng J.Fang."/>
            <person name="Clark R.M."/>
            <person name="Fawcett J."/>
            <person name="Gaut B."/>
            <person name="Grigoriev I."/>
            <person name="Gundlach H."/>
            <person name="Guo Y."/>
            <person name="Haberer G."/>
            <person name="Hollister J."/>
            <person name="Hu T.T."/>
            <person name="Mayer K.F.X."/>
            <person name="Nasrallah J."/>
            <person name="Nordborg M."/>
            <person name="Otillar R."/>
            <person name="Pattyn P."/>
            <person name="Schmutz J."/>
            <person name="Spannagl M."/>
            <person name="van de Peer Y."/>
            <person name="Wang X."/>
            <person name="Weigel D."/>
            <person name="Yang L."/>
        </authorList>
    </citation>
    <scope>NUCLEOTIDE SEQUENCE</scope>
</reference>
<keyword evidence="3" id="KW-1185">Reference proteome</keyword>